<evidence type="ECO:0000259" key="1">
    <source>
        <dbReference type="PROSITE" id="PS50206"/>
    </source>
</evidence>
<dbReference type="CDD" id="cd00158">
    <property type="entry name" value="RHOD"/>
    <property type="match status" value="1"/>
</dbReference>
<keyword evidence="2" id="KW-0808">Transferase</keyword>
<dbReference type="SUPFAM" id="SSF52821">
    <property type="entry name" value="Rhodanese/Cell cycle control phosphatase"/>
    <property type="match status" value="1"/>
</dbReference>
<dbReference type="InterPro" id="IPR036873">
    <property type="entry name" value="Rhodanese-like_dom_sf"/>
</dbReference>
<name>A0A0A6YCZ5_KOCRO</name>
<dbReference type="Proteomes" id="UP000030466">
    <property type="component" value="Unassembled WGS sequence"/>
</dbReference>
<keyword evidence="3" id="KW-1185">Reference proteome</keyword>
<dbReference type="AlphaFoldDB" id="A0A0A6YCZ5"/>
<feature type="domain" description="Rhodanese" evidence="1">
    <location>
        <begin position="24"/>
        <end position="111"/>
    </location>
</feature>
<evidence type="ECO:0000313" key="3">
    <source>
        <dbReference type="Proteomes" id="UP000030466"/>
    </source>
</evidence>
<comment type="caution">
    <text evidence="2">The sequence shown here is derived from an EMBL/GenBank/DDBJ whole genome shotgun (WGS) entry which is preliminary data.</text>
</comment>
<dbReference type="PROSITE" id="PS50206">
    <property type="entry name" value="RHODANESE_3"/>
    <property type="match status" value="1"/>
</dbReference>
<dbReference type="InterPro" id="IPR001763">
    <property type="entry name" value="Rhodanese-like_dom"/>
</dbReference>
<sequence>MGFLGRLFGSTYETVDVARARELLDGGAVLVDVRTTQEYRAGHAPAARHIPLDALGTRQRELSKDRPVVTVCRSGARSANAARRLATAGYQAASLRGGMTAWQRAGERVVAKNGRPGTVA</sequence>
<evidence type="ECO:0000313" key="2">
    <source>
        <dbReference type="EMBL" id="KHD98297.1"/>
    </source>
</evidence>
<dbReference type="Gene3D" id="3.40.250.10">
    <property type="entry name" value="Rhodanese-like domain"/>
    <property type="match status" value="1"/>
</dbReference>
<gene>
    <name evidence="2" type="ORF">GY22_04325</name>
</gene>
<dbReference type="PANTHER" id="PTHR43031">
    <property type="entry name" value="FAD-DEPENDENT OXIDOREDUCTASE"/>
    <property type="match status" value="1"/>
</dbReference>
<proteinExistence type="predicted"/>
<dbReference type="EMBL" id="JSUH01000003">
    <property type="protein sequence ID" value="KHD98297.1"/>
    <property type="molecule type" value="Genomic_DNA"/>
</dbReference>
<dbReference type="InterPro" id="IPR050229">
    <property type="entry name" value="GlpE_sulfurtransferase"/>
</dbReference>
<dbReference type="Pfam" id="PF00581">
    <property type="entry name" value="Rhodanese"/>
    <property type="match status" value="1"/>
</dbReference>
<organism evidence="2 3">
    <name type="scientific">Kocuria rosea subsp. polaris</name>
    <dbReference type="NCBI Taxonomy" id="136273"/>
    <lineage>
        <taxon>Bacteria</taxon>
        <taxon>Bacillati</taxon>
        <taxon>Actinomycetota</taxon>
        <taxon>Actinomycetes</taxon>
        <taxon>Micrococcales</taxon>
        <taxon>Micrococcaceae</taxon>
        <taxon>Kocuria</taxon>
    </lineage>
</organism>
<protein>
    <submittedName>
        <fullName evidence="2">Sulfurtransferase</fullName>
    </submittedName>
</protein>
<dbReference type="OrthoDB" id="9800872at2"/>
<dbReference type="PANTHER" id="PTHR43031:SF1">
    <property type="entry name" value="PYRIDINE NUCLEOTIDE-DISULPHIDE OXIDOREDUCTASE"/>
    <property type="match status" value="1"/>
</dbReference>
<dbReference type="SMART" id="SM00450">
    <property type="entry name" value="RHOD"/>
    <property type="match status" value="1"/>
</dbReference>
<accession>A0A0A6YCZ5</accession>
<dbReference type="GO" id="GO:0016740">
    <property type="term" value="F:transferase activity"/>
    <property type="evidence" value="ECO:0007669"/>
    <property type="project" value="UniProtKB-KW"/>
</dbReference>
<dbReference type="RefSeq" id="WP_035924252.1">
    <property type="nucleotide sequence ID" value="NZ_JSUH01000003.1"/>
</dbReference>
<reference evidence="2 3" key="1">
    <citation type="journal article" date="2003" name="Int. J. Syst. Evol. Microbiol.">
        <title>Kocuria polaris sp. nov., an orange-pigmented psychrophilic bacterium isolated from an Antarctic cyanobacterial mat sample.</title>
        <authorList>
            <person name="Reddy G.S."/>
            <person name="Prakash J.S."/>
            <person name="Prabahar V."/>
            <person name="Matsumoto G.I."/>
            <person name="Stackebrandt E."/>
            <person name="Shivaji S."/>
        </authorList>
    </citation>
    <scope>NUCLEOTIDE SEQUENCE [LARGE SCALE GENOMIC DNA]</scope>
    <source>
        <strain evidence="2 3">CMS 76or</strain>
    </source>
</reference>